<dbReference type="EMBL" id="LSYV01000003">
    <property type="protein sequence ID" value="KXZ55611.1"/>
    <property type="molecule type" value="Genomic_DNA"/>
</dbReference>
<evidence type="ECO:0000313" key="1">
    <source>
        <dbReference type="EMBL" id="KXZ55611.1"/>
    </source>
</evidence>
<keyword evidence="2" id="KW-1185">Reference proteome</keyword>
<name>A0A150H0J8_GONPE</name>
<dbReference type="OrthoDB" id="528183at2759"/>
<sequence length="308" mass="33666">MTTGQAETQHFELGLHDVQLGFKVKSPKLTLGSLLELGLAASYSFTDVDDDSTRKKAPLVSLDRLKPTIIVKDCLLRGKLELEPHERKLHYSKKLRLPYVNTDLLKLRFTAALPSAETAGGLLGRGLGFTLTFAPPERLHRSTLVRDAPNYSMQLAPRLGPPQLVYDKLGFPGSVFLKAHATAHITDAPTASGLRARLDVHRVNAVVRLYDPARVKPSRAGRNLVHVARRLVLEDLEVTEEERTARAASAADAEAPEPDIIDRAAAKAREWSHAVLVNSCVATRHLQEQAAEAGELLKGMLGGPRPKA</sequence>
<proteinExistence type="predicted"/>
<comment type="caution">
    <text evidence="1">The sequence shown here is derived from an EMBL/GenBank/DDBJ whole genome shotgun (WGS) entry which is preliminary data.</text>
</comment>
<reference evidence="2" key="1">
    <citation type="journal article" date="2016" name="Nat. Commun.">
        <title>The Gonium pectorale genome demonstrates co-option of cell cycle regulation during the evolution of multicellularity.</title>
        <authorList>
            <person name="Hanschen E.R."/>
            <person name="Marriage T.N."/>
            <person name="Ferris P.J."/>
            <person name="Hamaji T."/>
            <person name="Toyoda A."/>
            <person name="Fujiyama A."/>
            <person name="Neme R."/>
            <person name="Noguchi H."/>
            <person name="Minakuchi Y."/>
            <person name="Suzuki M."/>
            <person name="Kawai-Toyooka H."/>
            <person name="Smith D.R."/>
            <person name="Sparks H."/>
            <person name="Anderson J."/>
            <person name="Bakaric R."/>
            <person name="Luria V."/>
            <person name="Karger A."/>
            <person name="Kirschner M.W."/>
            <person name="Durand P.M."/>
            <person name="Michod R.E."/>
            <person name="Nozaki H."/>
            <person name="Olson B.J."/>
        </authorList>
    </citation>
    <scope>NUCLEOTIDE SEQUENCE [LARGE SCALE GENOMIC DNA]</scope>
    <source>
        <strain evidence="2">NIES-2863</strain>
    </source>
</reference>
<gene>
    <name evidence="1" type="ORF">GPECTOR_2g1161</name>
</gene>
<dbReference type="AlphaFoldDB" id="A0A150H0J8"/>
<accession>A0A150H0J8</accession>
<protein>
    <submittedName>
        <fullName evidence="1">Uncharacterized protein</fullName>
    </submittedName>
</protein>
<organism evidence="1 2">
    <name type="scientific">Gonium pectorale</name>
    <name type="common">Green alga</name>
    <dbReference type="NCBI Taxonomy" id="33097"/>
    <lineage>
        <taxon>Eukaryota</taxon>
        <taxon>Viridiplantae</taxon>
        <taxon>Chlorophyta</taxon>
        <taxon>core chlorophytes</taxon>
        <taxon>Chlorophyceae</taxon>
        <taxon>CS clade</taxon>
        <taxon>Chlamydomonadales</taxon>
        <taxon>Volvocaceae</taxon>
        <taxon>Gonium</taxon>
    </lineage>
</organism>
<dbReference type="Proteomes" id="UP000075714">
    <property type="component" value="Unassembled WGS sequence"/>
</dbReference>
<evidence type="ECO:0000313" key="2">
    <source>
        <dbReference type="Proteomes" id="UP000075714"/>
    </source>
</evidence>